<gene>
    <name evidence="2" type="ORF">SAMN04488519_105296</name>
</gene>
<evidence type="ECO:0000313" key="2">
    <source>
        <dbReference type="EMBL" id="SFO33245.1"/>
    </source>
</evidence>
<dbReference type="EMBL" id="FOVW01000005">
    <property type="protein sequence ID" value="SFO33245.1"/>
    <property type="molecule type" value="Genomic_DNA"/>
</dbReference>
<name>A0A1I5GB09_9BACT</name>
<proteinExistence type="predicted"/>
<dbReference type="STRING" id="226506.SAMN04488519_105296"/>
<dbReference type="RefSeq" id="WP_091653600.1">
    <property type="nucleotide sequence ID" value="NZ_FOVW01000005.1"/>
</dbReference>
<accession>A0A1I5GB09</accession>
<keyword evidence="3" id="KW-1185">Reference proteome</keyword>
<evidence type="ECO:0000313" key="3">
    <source>
        <dbReference type="Proteomes" id="UP000199564"/>
    </source>
</evidence>
<dbReference type="Proteomes" id="UP000199564">
    <property type="component" value="Unassembled WGS sequence"/>
</dbReference>
<dbReference type="AlphaFoldDB" id="A0A1I5GB09"/>
<reference evidence="3" key="1">
    <citation type="submission" date="2016-10" db="EMBL/GenBank/DDBJ databases">
        <authorList>
            <person name="Varghese N."/>
            <person name="Submissions S."/>
        </authorList>
    </citation>
    <scope>NUCLEOTIDE SEQUENCE [LARGE SCALE GENOMIC DNA]</scope>
    <source>
        <strain evidence="3">DSM 15282</strain>
    </source>
</reference>
<feature type="coiled-coil region" evidence="1">
    <location>
        <begin position="70"/>
        <end position="97"/>
    </location>
</feature>
<protein>
    <submittedName>
        <fullName evidence="2">Uncharacterized protein</fullName>
    </submittedName>
</protein>
<evidence type="ECO:0000256" key="1">
    <source>
        <dbReference type="SAM" id="Coils"/>
    </source>
</evidence>
<keyword evidence="1" id="KW-0175">Coiled coil</keyword>
<organism evidence="2 3">
    <name type="scientific">Algoriphagus ornithinivorans</name>
    <dbReference type="NCBI Taxonomy" id="226506"/>
    <lineage>
        <taxon>Bacteria</taxon>
        <taxon>Pseudomonadati</taxon>
        <taxon>Bacteroidota</taxon>
        <taxon>Cytophagia</taxon>
        <taxon>Cytophagales</taxon>
        <taxon>Cyclobacteriaceae</taxon>
        <taxon>Algoriphagus</taxon>
    </lineage>
</organism>
<sequence>MDYNELKSLTGLQTRINLVLIHWDPIGIQNFGVFAHNVYMEYVRYIDPIIEVISVKSELEKLLLNLATDVTGLDIENKKLRLEIERLVKRLIEIYKEEEFKR</sequence>